<proteinExistence type="predicted"/>
<dbReference type="Proteomes" id="UP000632740">
    <property type="component" value="Unassembled WGS sequence"/>
</dbReference>
<comment type="caution">
    <text evidence="1">The sequence shown here is derived from an EMBL/GenBank/DDBJ whole genome shotgun (WGS) entry which is preliminary data.</text>
</comment>
<dbReference type="EMBL" id="BONK01000005">
    <property type="protein sequence ID" value="GIG21146.1"/>
    <property type="molecule type" value="Genomic_DNA"/>
</dbReference>
<dbReference type="AlphaFoldDB" id="A0A919P0K5"/>
<evidence type="ECO:0000313" key="2">
    <source>
        <dbReference type="Proteomes" id="UP000632740"/>
    </source>
</evidence>
<dbReference type="RefSeq" id="WP_203751822.1">
    <property type="nucleotide sequence ID" value="NZ_BONK01000005.1"/>
</dbReference>
<reference evidence="1" key="1">
    <citation type="submission" date="2021-01" db="EMBL/GenBank/DDBJ databases">
        <title>Whole genome shotgun sequence of Cellulomonas chitinilytica NBRC 110799.</title>
        <authorList>
            <person name="Komaki H."/>
            <person name="Tamura T."/>
        </authorList>
    </citation>
    <scope>NUCLEOTIDE SEQUENCE</scope>
    <source>
        <strain evidence="1">NBRC 110799</strain>
    </source>
</reference>
<name>A0A919P0K5_9CELL</name>
<accession>A0A919P0K5</accession>
<evidence type="ECO:0000313" key="1">
    <source>
        <dbReference type="EMBL" id="GIG21146.1"/>
    </source>
</evidence>
<gene>
    <name evidence="1" type="ORF">Cch01nite_18700</name>
</gene>
<keyword evidence="2" id="KW-1185">Reference proteome</keyword>
<sequence>MAIERPDYVEITAKDWADADRVAIGVHPRRTSYRLDDEGHLDDAPQLGWTWASAEPVDDLVPTADGIRLVSPRVRDVFDAHLGPDDQIQWLPGTITRTDGTALRYWVPHFPVHHDLLNHEFSTFGPSGLPILTVFSHAKLDGHAVTALPNRSLTTVISATVADALLALDLVGVDFMNMAIGP</sequence>
<protein>
    <submittedName>
        <fullName evidence="1">Uncharacterized protein</fullName>
    </submittedName>
</protein>
<organism evidence="1 2">
    <name type="scientific">Cellulomonas chitinilytica</name>
    <dbReference type="NCBI Taxonomy" id="398759"/>
    <lineage>
        <taxon>Bacteria</taxon>
        <taxon>Bacillati</taxon>
        <taxon>Actinomycetota</taxon>
        <taxon>Actinomycetes</taxon>
        <taxon>Micrococcales</taxon>
        <taxon>Cellulomonadaceae</taxon>
        <taxon>Cellulomonas</taxon>
    </lineage>
</organism>